<dbReference type="SMART" id="SM00717">
    <property type="entry name" value="SANT"/>
    <property type="match status" value="1"/>
</dbReference>
<feature type="region of interest" description="Disordered" evidence="9">
    <location>
        <begin position="104"/>
        <end position="123"/>
    </location>
</feature>
<dbReference type="PROSITE" id="PS50090">
    <property type="entry name" value="MYB_LIKE"/>
    <property type="match status" value="1"/>
</dbReference>
<dbReference type="GO" id="GO:0005634">
    <property type="term" value="C:nucleus"/>
    <property type="evidence" value="ECO:0007669"/>
    <property type="project" value="UniProtKB-SubCell"/>
</dbReference>
<feature type="compositionally biased region" description="Low complexity" evidence="9">
    <location>
        <begin position="1177"/>
        <end position="1204"/>
    </location>
</feature>
<evidence type="ECO:0000259" key="11">
    <source>
        <dbReference type="PROSITE" id="PS51204"/>
    </source>
</evidence>
<accession>A0A9W8A4Z6</accession>
<keyword evidence="3" id="KW-0227">DNA damage</keyword>
<dbReference type="Proteomes" id="UP001150569">
    <property type="component" value="Unassembled WGS sequence"/>
</dbReference>
<comment type="function">
    <text evidence="7">Component of the NuA4 histone acetyltransferase complex which is involved in transcriptional activation of selected genes principally by acetylation of nucleosomal histone H4 and H2A. The NuA4 complex is also involved in DNA repair.</text>
</comment>
<evidence type="ECO:0000256" key="4">
    <source>
        <dbReference type="ARBA" id="ARBA00022853"/>
    </source>
</evidence>
<feature type="compositionally biased region" description="Low complexity" evidence="9">
    <location>
        <begin position="1109"/>
        <end position="1135"/>
    </location>
</feature>
<comment type="caution">
    <text evidence="12">The sequence shown here is derived from an EMBL/GenBank/DDBJ whole genome shotgun (WGS) entry which is preliminary data.</text>
</comment>
<dbReference type="CDD" id="cd00167">
    <property type="entry name" value="SANT"/>
    <property type="match status" value="1"/>
</dbReference>
<feature type="compositionally biased region" description="Low complexity" evidence="9">
    <location>
        <begin position="1226"/>
        <end position="1236"/>
    </location>
</feature>
<evidence type="ECO:0000313" key="12">
    <source>
        <dbReference type="EMBL" id="KAJ1922575.1"/>
    </source>
</evidence>
<feature type="compositionally biased region" description="Polar residues" evidence="9">
    <location>
        <begin position="1468"/>
        <end position="1481"/>
    </location>
</feature>
<keyword evidence="6" id="KW-0539">Nucleus</keyword>
<feature type="region of interest" description="Disordered" evidence="9">
    <location>
        <begin position="58"/>
        <end position="79"/>
    </location>
</feature>
<feature type="compositionally biased region" description="Low complexity" evidence="9">
    <location>
        <begin position="1006"/>
        <end position="1033"/>
    </location>
</feature>
<sequence>MHVTDDPTAPNGSELETGSLKRTYQELYDRELEELRREHERNALELYFWKFQSPEPAEIRPANPEEECKPSEAAPAADPLTVDWDNLGRSSSFREFLTRRMALPDDPAPHPVASPPPSSTTAKVDFTPVPLSTLQARLVKSLPVARHRRAARVVQRARLFSAGRRKPTAHRRHATGRTLDLYGWQYKVQHQPLAKALQSARKFLTTGDWRVARDELRAAKVLRRVETLKSQNLWSFRQMERHEAPARAKTHWDFLLDEMQWLQADFKEERRFKVAVCYQVGRWVLAWHAAADKTTLCVKGRRPENIPSTAMDVDAQHGAAAAQPSAADWLTLLDPNAPLVHDPALFQTVLAHFHEHPLLVPPVFDEHAAYEDTAESSALVPVSHLMNTLVGFAEVVQPEDAVGPSSPHSEAVLSDLLAHVLAEMAAQPAAFTGESECILPSTNPAEARDVRAHPDDYELPADRTASFGLSAYDGGYTGDLAIYRPARVARDLPGTQRYAEAGLPPALFTNRHPVDPATQLGPSPATVAPPDLPSASPAAWTPEADTRLQALVEQYGGNWSLVASALTADTHLPGSAPRNPRDCYDRWRYLSPHLVYVMPAGLDSAPTTVASTPIATTFGSDGPPSLSAAAALAAGRPDPTMATAAATAPTLGAEVVRGQRLQSFAEAIAKAQKKRQEIQTRTEQALASRPKRISALETTSNEVASADASAAPAATTNEPGNAGDVGAAEANGGEASGTVEQGDSIPATPTGAQPASASGVAYRSPLELSAAKQELDVQMAQITMRQRSLTSSQWAMQNLARSMMGRAQGPPNRPLPVRPPTLPMAGGPSPAGVPSNFPPNHPAALLNASLAAAAAGSGGGPSAPNLAAAAAAAGSGTGAPAGAVPRLTPEQMRAFLIQRQQWAYQQLASARASGNPVAIQQATAFLAAFTSSMQGMARPPAAPSATTPGGLPAQEGSTASNTTSTATVPTTAATDDVSTVPGASPPVGAKTAARAVASPSRRKGAKTAVTATTAGPSGSSTVSTTATETDAAPVETTPTTAAAIVTTTPTTDATGTPVDLAALGTPVRPPNQFRPPTSGPPLPNQLSALALQFASLTPAQKLSLLRQQQQQQANHHYQQMFQHQQQQQQHQLPQPQLIPPQLPPGLNGQQQLSPEDFQKLQQAQQVTQAQLRQHLQRAQLAHQQHQQQHQQQQQLLQMQQQLQASPNRPVATANEGDGSNHGTPGGAAMSPSPGGTVRPALPTGANPQMGSARAAQLNSLLAARLQQTQMSPADLMAIVEKQRQHVQQQQQQQQQQHASPTPLPQNFNADKLRMYLFQQQQLAAVQAQMNHPNAMAAAAAAGLQPQPSRPIGASPMMSPPRHGHPSPVRPMMSPMSMPMQMMGSPPSGLSPNLGGPGGLLGTPRPPQPRPMMPLGANGLTPPGANSGAAGNSLAAALHPHAAAATTTTNHSNNNPQAISPRPFGALNHSGTTIQGSPVQNPQTPPNRPAPIGAASAGGGNSASNSPSSLQLNPSGMFSPTPGANPPGSGGQSGNLTNNSNNAAVAAAMRASLVNYSAALQASLLGPNPNPLMAQALNNAQRAAAAAQAAAMGATTSGVGSGGGIGGSPVGAQLHSPPHFMMSSPGMPAPPTNNPHALANLNANFLAATANAPSSSSPSPSSVTSAQASPALLAMMRNSGVGPGPAAAVAAAAATAASSSASPSPGTLHPSYANGYPGSQSPANHGGGGGMGHGGVDGATGSLTEGGGPQLMAPTVSSGPSSQMGSPNLRPGVIGTAGLNIEMVGSPGRPVSAQNSPAVGQTSSASQASPTIGSNAPPPSSSAR</sequence>
<feature type="compositionally biased region" description="Low complexity" evidence="9">
    <location>
        <begin position="937"/>
        <end position="981"/>
    </location>
</feature>
<protein>
    <recommendedName>
        <fullName evidence="8">Vacuolar import and degradation protein 21</fullName>
    </recommendedName>
</protein>
<feature type="region of interest" description="Disordered" evidence="9">
    <location>
        <begin position="699"/>
        <end position="759"/>
    </location>
</feature>
<feature type="compositionally biased region" description="Low complexity" evidence="9">
    <location>
        <begin position="1697"/>
        <end position="1706"/>
    </location>
</feature>
<feature type="compositionally biased region" description="Gly residues" evidence="9">
    <location>
        <begin position="1724"/>
        <end position="1748"/>
    </location>
</feature>
<feature type="region of interest" description="Disordered" evidence="9">
    <location>
        <begin position="1177"/>
        <end position="1252"/>
    </location>
</feature>
<evidence type="ECO:0000256" key="1">
    <source>
        <dbReference type="ARBA" id="ARBA00004123"/>
    </source>
</evidence>
<keyword evidence="13" id="KW-1185">Reference proteome</keyword>
<feature type="region of interest" description="Disordered" evidence="9">
    <location>
        <begin position="1345"/>
        <end position="1367"/>
    </location>
</feature>
<comment type="similarity">
    <text evidence="2">Belongs to the EAF1 family.</text>
</comment>
<dbReference type="GO" id="GO:0006281">
    <property type="term" value="P:DNA repair"/>
    <property type="evidence" value="ECO:0007669"/>
    <property type="project" value="UniProtKB-KW"/>
</dbReference>
<dbReference type="PANTHER" id="PTHR46459">
    <property type="entry name" value="E1A-BINDING PROTEIN P400-RELATED"/>
    <property type="match status" value="1"/>
</dbReference>
<evidence type="ECO:0000313" key="13">
    <source>
        <dbReference type="Proteomes" id="UP001150569"/>
    </source>
</evidence>
<dbReference type="GO" id="GO:0003682">
    <property type="term" value="F:chromatin binding"/>
    <property type="evidence" value="ECO:0007669"/>
    <property type="project" value="TreeGrafter"/>
</dbReference>
<name>A0A9W8A4Z6_9FUNG</name>
<dbReference type="Pfam" id="PF13921">
    <property type="entry name" value="Myb_DNA-bind_6"/>
    <property type="match status" value="1"/>
</dbReference>
<feature type="compositionally biased region" description="Polar residues" evidence="9">
    <location>
        <begin position="10"/>
        <end position="20"/>
    </location>
</feature>
<dbReference type="Pfam" id="PF07529">
    <property type="entry name" value="HSA"/>
    <property type="match status" value="1"/>
</dbReference>
<feature type="region of interest" description="Disordered" evidence="9">
    <location>
        <begin position="1281"/>
        <end position="1307"/>
    </location>
</feature>
<feature type="compositionally biased region" description="Low complexity" evidence="9">
    <location>
        <begin position="1424"/>
        <end position="1455"/>
    </location>
</feature>
<feature type="region of interest" description="Disordered" evidence="9">
    <location>
        <begin position="1382"/>
        <end position="1537"/>
    </location>
</feature>
<organism evidence="12 13">
    <name type="scientific">Tieghemiomyces parasiticus</name>
    <dbReference type="NCBI Taxonomy" id="78921"/>
    <lineage>
        <taxon>Eukaryota</taxon>
        <taxon>Fungi</taxon>
        <taxon>Fungi incertae sedis</taxon>
        <taxon>Zoopagomycota</taxon>
        <taxon>Kickxellomycotina</taxon>
        <taxon>Dimargaritomycetes</taxon>
        <taxon>Dimargaritales</taxon>
        <taxon>Dimargaritaceae</taxon>
        <taxon>Tieghemiomyces</taxon>
    </lineage>
</organism>
<feature type="compositionally biased region" description="Polar residues" evidence="9">
    <location>
        <begin position="1791"/>
        <end position="1813"/>
    </location>
</feature>
<evidence type="ECO:0000256" key="2">
    <source>
        <dbReference type="ARBA" id="ARBA00008913"/>
    </source>
</evidence>
<evidence type="ECO:0000256" key="9">
    <source>
        <dbReference type="SAM" id="MobiDB-lite"/>
    </source>
</evidence>
<feature type="compositionally biased region" description="Polar residues" evidence="9">
    <location>
        <begin position="1754"/>
        <end position="1765"/>
    </location>
</feature>
<feature type="domain" description="Myb-like" evidence="10">
    <location>
        <begin position="532"/>
        <end position="591"/>
    </location>
</feature>
<evidence type="ECO:0000256" key="8">
    <source>
        <dbReference type="ARBA" id="ARBA00029670"/>
    </source>
</evidence>
<dbReference type="SMART" id="SM00573">
    <property type="entry name" value="HSA"/>
    <property type="match status" value="1"/>
</dbReference>
<feature type="region of interest" description="Disordered" evidence="9">
    <location>
        <begin position="1"/>
        <end position="20"/>
    </location>
</feature>
<dbReference type="SUPFAM" id="SSF46689">
    <property type="entry name" value="Homeodomain-like"/>
    <property type="match status" value="1"/>
</dbReference>
<dbReference type="Gene3D" id="1.10.10.60">
    <property type="entry name" value="Homeodomain-like"/>
    <property type="match status" value="1"/>
</dbReference>
<dbReference type="EMBL" id="JANBPT010000387">
    <property type="protein sequence ID" value="KAJ1922575.1"/>
    <property type="molecule type" value="Genomic_DNA"/>
</dbReference>
<keyword evidence="5" id="KW-0234">DNA repair</keyword>
<dbReference type="GO" id="GO:0006325">
    <property type="term" value="P:chromatin organization"/>
    <property type="evidence" value="ECO:0007669"/>
    <property type="project" value="UniProtKB-KW"/>
</dbReference>
<dbReference type="InterPro" id="IPR009057">
    <property type="entry name" value="Homeodomain-like_sf"/>
</dbReference>
<feature type="domain" description="HSA" evidence="11">
    <location>
        <begin position="239"/>
        <end position="316"/>
    </location>
</feature>
<proteinExistence type="inferred from homology"/>
<feature type="compositionally biased region" description="Pro residues" evidence="9">
    <location>
        <begin position="109"/>
        <end position="118"/>
    </location>
</feature>
<evidence type="ECO:0000256" key="3">
    <source>
        <dbReference type="ARBA" id="ARBA00022763"/>
    </source>
</evidence>
<feature type="compositionally biased region" description="Low complexity" evidence="9">
    <location>
        <begin position="1382"/>
        <end position="1393"/>
    </location>
</feature>
<evidence type="ECO:0000259" key="10">
    <source>
        <dbReference type="PROSITE" id="PS50090"/>
    </source>
</evidence>
<comment type="subcellular location">
    <subcellularLocation>
        <location evidence="1">Nucleus</location>
    </subcellularLocation>
</comment>
<evidence type="ECO:0000256" key="6">
    <source>
        <dbReference type="ARBA" id="ARBA00023242"/>
    </source>
</evidence>
<gene>
    <name evidence="12" type="primary">EAF1_2</name>
    <name evidence="12" type="ORF">IWQ60_006441</name>
</gene>
<feature type="region of interest" description="Disordered" evidence="9">
    <location>
        <begin position="1109"/>
        <end position="1151"/>
    </location>
</feature>
<dbReference type="OrthoDB" id="5364245at2759"/>
<dbReference type="InterPro" id="IPR014012">
    <property type="entry name" value="HSA_dom"/>
</dbReference>
<keyword evidence="4" id="KW-0156">Chromatin regulator</keyword>
<dbReference type="PANTHER" id="PTHR46459:SF1">
    <property type="entry name" value="E1A-BINDING PROTEIN P400"/>
    <property type="match status" value="1"/>
</dbReference>
<evidence type="ECO:0000256" key="5">
    <source>
        <dbReference type="ARBA" id="ARBA00023204"/>
    </source>
</evidence>
<feature type="compositionally biased region" description="Low complexity" evidence="9">
    <location>
        <begin position="704"/>
        <end position="733"/>
    </location>
</feature>
<reference evidence="12" key="1">
    <citation type="submission" date="2022-07" db="EMBL/GenBank/DDBJ databases">
        <title>Phylogenomic reconstructions and comparative analyses of Kickxellomycotina fungi.</title>
        <authorList>
            <person name="Reynolds N.K."/>
            <person name="Stajich J.E."/>
            <person name="Barry K."/>
            <person name="Grigoriev I.V."/>
            <person name="Crous P."/>
            <person name="Smith M.E."/>
        </authorList>
    </citation>
    <scope>NUCLEOTIDE SEQUENCE</scope>
    <source>
        <strain evidence="12">RSA 861</strain>
    </source>
</reference>
<feature type="compositionally biased region" description="Low complexity" evidence="9">
    <location>
        <begin position="1501"/>
        <end position="1515"/>
    </location>
</feature>
<dbReference type="InterPro" id="IPR001005">
    <property type="entry name" value="SANT/Myb"/>
</dbReference>
<dbReference type="GO" id="GO:0035267">
    <property type="term" value="C:NuA4 histone acetyltransferase complex"/>
    <property type="evidence" value="ECO:0007669"/>
    <property type="project" value="UniProtKB-ARBA"/>
</dbReference>
<evidence type="ECO:0000256" key="7">
    <source>
        <dbReference type="ARBA" id="ARBA00025178"/>
    </source>
</evidence>
<feature type="region of interest" description="Disordered" evidence="9">
    <location>
        <begin position="935"/>
        <end position="1033"/>
    </location>
</feature>
<feature type="region of interest" description="Disordered" evidence="9">
    <location>
        <begin position="1697"/>
        <end position="1823"/>
    </location>
</feature>
<feature type="compositionally biased region" description="Low complexity" evidence="9">
    <location>
        <begin position="1285"/>
        <end position="1296"/>
    </location>
</feature>
<dbReference type="PROSITE" id="PS51204">
    <property type="entry name" value="HSA"/>
    <property type="match status" value="1"/>
</dbReference>